<dbReference type="RefSeq" id="WP_149110287.1">
    <property type="nucleotide sequence ID" value="NZ_CP042425.1"/>
</dbReference>
<evidence type="ECO:0000256" key="2">
    <source>
        <dbReference type="SAM" id="MobiDB-lite"/>
    </source>
</evidence>
<name>A0A5C1A8D1_9BACT</name>
<organism evidence="3 4">
    <name type="scientific">Limnoglobus roseus</name>
    <dbReference type="NCBI Taxonomy" id="2598579"/>
    <lineage>
        <taxon>Bacteria</taxon>
        <taxon>Pseudomonadati</taxon>
        <taxon>Planctomycetota</taxon>
        <taxon>Planctomycetia</taxon>
        <taxon>Gemmatales</taxon>
        <taxon>Gemmataceae</taxon>
        <taxon>Limnoglobus</taxon>
    </lineage>
</organism>
<dbReference type="AlphaFoldDB" id="A0A5C1A8D1"/>
<feature type="region of interest" description="Disordered" evidence="2">
    <location>
        <begin position="1"/>
        <end position="22"/>
    </location>
</feature>
<evidence type="ECO:0000313" key="3">
    <source>
        <dbReference type="EMBL" id="QEL15471.1"/>
    </source>
</evidence>
<feature type="coiled-coil region" evidence="1">
    <location>
        <begin position="66"/>
        <end position="93"/>
    </location>
</feature>
<keyword evidence="1" id="KW-0175">Coiled coil</keyword>
<reference evidence="4" key="1">
    <citation type="submission" date="2019-08" db="EMBL/GenBank/DDBJ databases">
        <title>Limnoglobus roseus gen. nov., sp. nov., a novel freshwater planctomycete with a giant genome from the family Gemmataceae.</title>
        <authorList>
            <person name="Kulichevskaya I.S."/>
            <person name="Naumoff D.G."/>
            <person name="Miroshnikov K."/>
            <person name="Ivanova A."/>
            <person name="Philippov D.A."/>
            <person name="Hakobyan A."/>
            <person name="Rijpstra I.C."/>
            <person name="Sinninghe Damste J.S."/>
            <person name="Liesack W."/>
            <person name="Dedysh S.N."/>
        </authorList>
    </citation>
    <scope>NUCLEOTIDE SEQUENCE [LARGE SCALE GENOMIC DNA]</scope>
    <source>
        <strain evidence="4">PX52</strain>
    </source>
</reference>
<proteinExistence type="predicted"/>
<gene>
    <name evidence="3" type="ORF">PX52LOC_02392</name>
</gene>
<keyword evidence="4" id="KW-1185">Reference proteome</keyword>
<protein>
    <submittedName>
        <fullName evidence="3">Uncharacterized protein</fullName>
    </submittedName>
</protein>
<sequence>MDDVGPQVPGERLRQLLPGRHHREAEAEAKAVAEVLEAGRKLDPKYLVWWLERKLPHRWGRDRSDLVEIKKKLKDLEVQIGEVKEDASGAEQSTQD</sequence>
<accession>A0A5C1A8D1</accession>
<evidence type="ECO:0000256" key="1">
    <source>
        <dbReference type="SAM" id="Coils"/>
    </source>
</evidence>
<dbReference type="KEGG" id="lrs:PX52LOC_02392"/>
<evidence type="ECO:0000313" key="4">
    <source>
        <dbReference type="Proteomes" id="UP000324974"/>
    </source>
</evidence>
<dbReference type="EMBL" id="CP042425">
    <property type="protein sequence ID" value="QEL15471.1"/>
    <property type="molecule type" value="Genomic_DNA"/>
</dbReference>
<dbReference type="Proteomes" id="UP000324974">
    <property type="component" value="Chromosome"/>
</dbReference>